<dbReference type="GO" id="GO:0003824">
    <property type="term" value="F:catalytic activity"/>
    <property type="evidence" value="ECO:0007669"/>
    <property type="project" value="InterPro"/>
</dbReference>
<name>X0SIB3_9ZZZZ</name>
<evidence type="ECO:0000259" key="1">
    <source>
        <dbReference type="Pfam" id="PF02538"/>
    </source>
</evidence>
<feature type="domain" description="Hydantoinase B/oxoprolinase" evidence="1">
    <location>
        <begin position="1"/>
        <end position="352"/>
    </location>
</feature>
<dbReference type="EMBL" id="BARS01008576">
    <property type="protein sequence ID" value="GAF80793.1"/>
    <property type="molecule type" value="Genomic_DNA"/>
</dbReference>
<proteinExistence type="predicted"/>
<protein>
    <recommendedName>
        <fullName evidence="1">Hydantoinase B/oxoprolinase domain-containing protein</fullName>
    </recommendedName>
</protein>
<comment type="caution">
    <text evidence="2">The sequence shown here is derived from an EMBL/GenBank/DDBJ whole genome shotgun (WGS) entry which is preliminary data.</text>
</comment>
<reference evidence="2" key="1">
    <citation type="journal article" date="2014" name="Front. Microbiol.">
        <title>High frequency of phylogenetically diverse reductive dehalogenase-homologous genes in deep subseafloor sedimentary metagenomes.</title>
        <authorList>
            <person name="Kawai M."/>
            <person name="Futagami T."/>
            <person name="Toyoda A."/>
            <person name="Takaki Y."/>
            <person name="Nishi S."/>
            <person name="Hori S."/>
            <person name="Arai W."/>
            <person name="Tsubouchi T."/>
            <person name="Morono Y."/>
            <person name="Uchiyama I."/>
            <person name="Ito T."/>
            <person name="Fujiyama A."/>
            <person name="Inagaki F."/>
            <person name="Takami H."/>
        </authorList>
    </citation>
    <scope>NUCLEOTIDE SEQUENCE</scope>
    <source>
        <strain evidence="2">Expedition CK06-06</strain>
    </source>
</reference>
<feature type="non-terminal residue" evidence="2">
    <location>
        <position position="366"/>
    </location>
</feature>
<evidence type="ECO:0000313" key="2">
    <source>
        <dbReference type="EMBL" id="GAF80793.1"/>
    </source>
</evidence>
<dbReference type="InterPro" id="IPR003692">
    <property type="entry name" value="Hydantoinase_B"/>
</dbReference>
<sequence>NDPQCGNVHTTDVQTLIPIFWEDELIGWAGGVTHQIDIGGITPGHTLVSSIQRFDDGVYYTCRKIGSNDKIWRDHMISAKKSVRSPMYWELDEKCRLAGNLMIRDAVYEFIKREGIEFYKKFMREAIEEGRRIVLERVKERLIPGRYRAASFMDLPMKDQAWVPIARVDKLSNHPMEMIVKEDGGFSISFDGASAAGANAFNCDKGAMEGGQWVLLTQILIYGDKVNDGAYYAVEKYYPLGSWANPGDPYLSYQAPWGNLIPAYTTMMKCMSYGLFSRGFREEVVPGYGFTGDSIQGGGIYSAGPLKGERWMLSTFEISGQGLGASAVKDGLNWGYAMWNPESDLGDVETWELFQGGIPYLSRKVK</sequence>
<accession>X0SIB3</accession>
<organism evidence="2">
    <name type="scientific">marine sediment metagenome</name>
    <dbReference type="NCBI Taxonomy" id="412755"/>
    <lineage>
        <taxon>unclassified sequences</taxon>
        <taxon>metagenomes</taxon>
        <taxon>ecological metagenomes</taxon>
    </lineage>
</organism>
<feature type="non-terminal residue" evidence="2">
    <location>
        <position position="1"/>
    </location>
</feature>
<dbReference type="Pfam" id="PF02538">
    <property type="entry name" value="Hydantoinase_B"/>
    <property type="match status" value="1"/>
</dbReference>
<dbReference type="AlphaFoldDB" id="X0SIB3"/>
<gene>
    <name evidence="2" type="ORF">S01H1_16321</name>
</gene>